<evidence type="ECO:0000313" key="2">
    <source>
        <dbReference type="EMBL" id="MCT2585797.1"/>
    </source>
</evidence>
<dbReference type="RefSeq" id="WP_260193503.1">
    <property type="nucleotide sequence ID" value="NZ_JAFFZE010000016.1"/>
</dbReference>
<feature type="transmembrane region" description="Helical" evidence="1">
    <location>
        <begin position="20"/>
        <end position="37"/>
    </location>
</feature>
<accession>A0ABT2JD46</accession>
<feature type="transmembrane region" description="Helical" evidence="1">
    <location>
        <begin position="44"/>
        <end position="60"/>
    </location>
</feature>
<gene>
    <name evidence="2" type="ORF">JT362_22015</name>
</gene>
<organism evidence="2 3">
    <name type="scientific">Actinophytocola gossypii</name>
    <dbReference type="NCBI Taxonomy" id="2812003"/>
    <lineage>
        <taxon>Bacteria</taxon>
        <taxon>Bacillati</taxon>
        <taxon>Actinomycetota</taxon>
        <taxon>Actinomycetes</taxon>
        <taxon>Pseudonocardiales</taxon>
        <taxon>Pseudonocardiaceae</taxon>
    </lineage>
</organism>
<name>A0ABT2JD46_9PSEU</name>
<comment type="caution">
    <text evidence="2">The sequence shown here is derived from an EMBL/GenBank/DDBJ whole genome shotgun (WGS) entry which is preliminary data.</text>
</comment>
<keyword evidence="3" id="KW-1185">Reference proteome</keyword>
<sequence>MYPVFDPPTVELRLPRPRDPLAVAVGNASLLGVGYLLLGRRVPAALAAVGSITLVVVLGTTERVGWLQYVLFAWWVAGIAHGFLVARRRAGRPEHVRRHRIVAAAVAVPVVATFVIVRVDVNGMADDADAAHRAGECDSVLATAAGVGFWQRVGDGPVADALIDGAAACRLVVRARDEARGDREAAAATIARYEDLPDARWDGAHQYRADLLLDQAAEDLGDGLVRQLTALDNGFGLLATVRDEFPDRRDDVTRVLDDFLGQLPDNDACDTTEIVDWMHQQRERTAELDRAAEIIGQVAPTALVGCADYLMAHDNHTGARARYEQLAKQYPKSQLAPRAKAGVTRATHAIQLDTLRERLRTTYTDEQPAYCRNPSPYGAAKPYRGPGPHRALVYGQDFQRDSLPRGWRAKDAANATLIICAGEGDYGDSVQTCPYTGGLAPNGVTYVTFHKRRIPVRVYEVRTGRVVRGGSVQIGGTSCPAVIHYTTYGVDIGPPSTDYVESSTSDIRDAYRPVIDP</sequence>
<keyword evidence="1" id="KW-1133">Transmembrane helix</keyword>
<feature type="transmembrane region" description="Helical" evidence="1">
    <location>
        <begin position="98"/>
        <end position="117"/>
    </location>
</feature>
<dbReference type="Proteomes" id="UP001156441">
    <property type="component" value="Unassembled WGS sequence"/>
</dbReference>
<keyword evidence="1" id="KW-0812">Transmembrane</keyword>
<protein>
    <submittedName>
        <fullName evidence="2">Uncharacterized protein</fullName>
    </submittedName>
</protein>
<proteinExistence type="predicted"/>
<evidence type="ECO:0000256" key="1">
    <source>
        <dbReference type="SAM" id="Phobius"/>
    </source>
</evidence>
<evidence type="ECO:0000313" key="3">
    <source>
        <dbReference type="Proteomes" id="UP001156441"/>
    </source>
</evidence>
<feature type="transmembrane region" description="Helical" evidence="1">
    <location>
        <begin position="66"/>
        <end position="86"/>
    </location>
</feature>
<dbReference type="EMBL" id="JAFFZE010000016">
    <property type="protein sequence ID" value="MCT2585797.1"/>
    <property type="molecule type" value="Genomic_DNA"/>
</dbReference>
<keyword evidence="1" id="KW-0472">Membrane</keyword>
<reference evidence="2 3" key="1">
    <citation type="submission" date="2021-02" db="EMBL/GenBank/DDBJ databases">
        <title>Actinophytocola xerophila sp. nov., isolated from soil of cotton cropping field.</title>
        <authorList>
            <person name="Huang R."/>
            <person name="Chen X."/>
            <person name="Ge X."/>
            <person name="Liu W."/>
        </authorList>
    </citation>
    <scope>NUCLEOTIDE SEQUENCE [LARGE SCALE GENOMIC DNA]</scope>
    <source>
        <strain evidence="2 3">S1-96</strain>
    </source>
</reference>